<evidence type="ECO:0000313" key="2">
    <source>
        <dbReference type="Proteomes" id="UP000827092"/>
    </source>
</evidence>
<gene>
    <name evidence="1" type="ORF">JTE90_016525</name>
</gene>
<reference evidence="1 2" key="1">
    <citation type="journal article" date="2022" name="Nat. Ecol. Evol.">
        <title>A masculinizing supergene underlies an exaggerated male reproductive morph in a spider.</title>
        <authorList>
            <person name="Hendrickx F."/>
            <person name="De Corte Z."/>
            <person name="Sonet G."/>
            <person name="Van Belleghem S.M."/>
            <person name="Kostlbacher S."/>
            <person name="Vangestel C."/>
        </authorList>
    </citation>
    <scope>NUCLEOTIDE SEQUENCE [LARGE SCALE GENOMIC DNA]</scope>
    <source>
        <strain evidence="1">W744_W776</strain>
    </source>
</reference>
<dbReference type="Proteomes" id="UP000827092">
    <property type="component" value="Unassembled WGS sequence"/>
</dbReference>
<protein>
    <submittedName>
        <fullName evidence="1">Uncharacterized protein</fullName>
    </submittedName>
</protein>
<proteinExistence type="predicted"/>
<evidence type="ECO:0000313" key="1">
    <source>
        <dbReference type="EMBL" id="KAG8172282.1"/>
    </source>
</evidence>
<dbReference type="AlphaFoldDB" id="A0AAV6TKK5"/>
<sequence>MPANRRHAHSPIIAHHSTLPEWQHVSHFRFPPKFAFRGGIQLEACKCPRFDFPFETSIKKPVPCFPRSEKYEPYVISQCVSQSDATHHAVGQVYTSVFHARWYVLSVLEHSKEITNCYVRSWQSVFSPKSYLMRGTGALEFLL</sequence>
<dbReference type="EMBL" id="JAFNEN010002885">
    <property type="protein sequence ID" value="KAG8172282.1"/>
    <property type="molecule type" value="Genomic_DNA"/>
</dbReference>
<accession>A0AAV6TKK5</accession>
<name>A0AAV6TKK5_9ARAC</name>
<comment type="caution">
    <text evidence="1">The sequence shown here is derived from an EMBL/GenBank/DDBJ whole genome shotgun (WGS) entry which is preliminary data.</text>
</comment>
<keyword evidence="2" id="KW-1185">Reference proteome</keyword>
<organism evidence="1 2">
    <name type="scientific">Oedothorax gibbosus</name>
    <dbReference type="NCBI Taxonomy" id="931172"/>
    <lineage>
        <taxon>Eukaryota</taxon>
        <taxon>Metazoa</taxon>
        <taxon>Ecdysozoa</taxon>
        <taxon>Arthropoda</taxon>
        <taxon>Chelicerata</taxon>
        <taxon>Arachnida</taxon>
        <taxon>Araneae</taxon>
        <taxon>Araneomorphae</taxon>
        <taxon>Entelegynae</taxon>
        <taxon>Araneoidea</taxon>
        <taxon>Linyphiidae</taxon>
        <taxon>Erigoninae</taxon>
        <taxon>Oedothorax</taxon>
    </lineage>
</organism>